<dbReference type="GO" id="GO:0003677">
    <property type="term" value="F:DNA binding"/>
    <property type="evidence" value="ECO:0007669"/>
    <property type="project" value="UniProtKB-KW"/>
</dbReference>
<evidence type="ECO:0000256" key="1">
    <source>
        <dbReference type="ARBA" id="ARBA00009277"/>
    </source>
</evidence>
<feature type="region of interest" description="Disordered" evidence="5">
    <location>
        <begin position="451"/>
        <end position="491"/>
    </location>
</feature>
<comment type="similarity">
    <text evidence="1">Belongs to the transposase IS21/IS408/IS1162 family.</text>
</comment>
<evidence type="ECO:0000259" key="7">
    <source>
        <dbReference type="PROSITE" id="PS50994"/>
    </source>
</evidence>
<keyword evidence="9" id="KW-1185">Reference proteome</keyword>
<keyword evidence="2" id="KW-0815">Transposition</keyword>
<dbReference type="InterPro" id="IPR012337">
    <property type="entry name" value="RNaseH-like_sf"/>
</dbReference>
<dbReference type="Pfam" id="PF00665">
    <property type="entry name" value="rve"/>
    <property type="match status" value="1"/>
</dbReference>
<organism evidence="8 9">
    <name type="scientific">Bifidobacterium italicum</name>
    <dbReference type="NCBI Taxonomy" id="1960968"/>
    <lineage>
        <taxon>Bacteria</taxon>
        <taxon>Bacillati</taxon>
        <taxon>Actinomycetota</taxon>
        <taxon>Actinomycetes</taxon>
        <taxon>Bifidobacteriales</taxon>
        <taxon>Bifidobacteriaceae</taxon>
        <taxon>Bifidobacterium</taxon>
    </lineage>
</organism>
<dbReference type="InterPro" id="IPR001584">
    <property type="entry name" value="Integrase_cat-core"/>
</dbReference>
<dbReference type="PROSITE" id="PS50531">
    <property type="entry name" value="HTH_IS21"/>
    <property type="match status" value="1"/>
</dbReference>
<comment type="caution">
    <text evidence="8">The sequence shown here is derived from an EMBL/GenBank/DDBJ whole genome shotgun (WGS) entry which is preliminary data.</text>
</comment>
<evidence type="ECO:0000313" key="8">
    <source>
        <dbReference type="EMBL" id="PAU70034.1"/>
    </source>
</evidence>
<keyword evidence="3" id="KW-0238">DNA-binding</keyword>
<dbReference type="AlphaFoldDB" id="A0A2A2ELF1"/>
<protein>
    <submittedName>
        <fullName evidence="8">Integrase</fullName>
    </submittedName>
</protein>
<reference evidence="8 9" key="1">
    <citation type="journal article" date="2017" name="ISME J.">
        <title>Unveiling bifidobacterial biogeography across the mammalian branch of the tree of life.</title>
        <authorList>
            <person name="Milani C."/>
            <person name="Mangifesta M."/>
            <person name="Mancabelli L."/>
            <person name="Lugli G.A."/>
            <person name="James K."/>
            <person name="Duranti S."/>
            <person name="Turroni F."/>
            <person name="Ferrario C."/>
            <person name="Ossiprandi M.C."/>
            <person name="van Sinderen D."/>
            <person name="Ventura M."/>
        </authorList>
    </citation>
    <scope>NUCLEOTIDE SEQUENCE [LARGE SCALE GENOMIC DNA]</scope>
    <source>
        <strain evidence="8 9">70</strain>
    </source>
</reference>
<gene>
    <name evidence="8" type="ORF">B1400_0228</name>
</gene>
<dbReference type="GO" id="GO:0015074">
    <property type="term" value="P:DNA integration"/>
    <property type="evidence" value="ECO:0007669"/>
    <property type="project" value="InterPro"/>
</dbReference>
<keyword evidence="4" id="KW-0233">DNA recombination</keyword>
<evidence type="ECO:0000313" key="9">
    <source>
        <dbReference type="Proteomes" id="UP000217986"/>
    </source>
</evidence>
<dbReference type="InterPro" id="IPR017894">
    <property type="entry name" value="HTH_IS21_transposase_type"/>
</dbReference>
<dbReference type="InterPro" id="IPR054353">
    <property type="entry name" value="IstA-like_C"/>
</dbReference>
<dbReference type="Pfam" id="PF22483">
    <property type="entry name" value="Mu-transpos_C_2"/>
    <property type="match status" value="1"/>
</dbReference>
<dbReference type="Gene3D" id="3.30.420.10">
    <property type="entry name" value="Ribonuclease H-like superfamily/Ribonuclease H"/>
    <property type="match status" value="1"/>
</dbReference>
<evidence type="ECO:0000256" key="4">
    <source>
        <dbReference type="ARBA" id="ARBA00023172"/>
    </source>
</evidence>
<evidence type="ECO:0000256" key="5">
    <source>
        <dbReference type="SAM" id="MobiDB-lite"/>
    </source>
</evidence>
<dbReference type="PANTHER" id="PTHR35004">
    <property type="entry name" value="TRANSPOSASE RV3428C-RELATED"/>
    <property type="match status" value="1"/>
</dbReference>
<feature type="compositionally biased region" description="Basic and acidic residues" evidence="5">
    <location>
        <begin position="451"/>
        <end position="481"/>
    </location>
</feature>
<feature type="domain" description="HTH IS21-type" evidence="6">
    <location>
        <begin position="6"/>
        <end position="69"/>
    </location>
</feature>
<feature type="domain" description="Integrase catalytic" evidence="7">
    <location>
        <begin position="124"/>
        <end position="298"/>
    </location>
</feature>
<dbReference type="InterPro" id="IPR009057">
    <property type="entry name" value="Homeodomain-like_sf"/>
</dbReference>
<proteinExistence type="inferred from homology"/>
<dbReference type="OrthoDB" id="2065409at2"/>
<evidence type="ECO:0000256" key="3">
    <source>
        <dbReference type="ARBA" id="ARBA00023125"/>
    </source>
</evidence>
<dbReference type="SUPFAM" id="SSF46689">
    <property type="entry name" value="Homeodomain-like"/>
    <property type="match status" value="1"/>
</dbReference>
<accession>A0A2A2ELF1</accession>
<sequence length="491" mass="55383">MAIAMPIQQDIRRRDRQGMPHARIARELGVDRGTVAKYARQEDCSPKPRKDRRFGRKTDAFEHVIDQWLEADRMMPRKQRHTARRVFDRLVAEHGFDGSYSGVRRYVKAWREANREVSDGYLRLCWDPGVMQVDFGVALADVAGREHTVHLLVATMPYSNMRMAVAMPGENAECLCQGLSMVFERMGGVPAVLVMDNATGAGRRGRNGEVTLTRVFASFVSHHRMEVRFCNPYSGNEKGNVQNAVGYLRRNLMVPKPHAESFGQLSRLLMERCEELARACPCPADPAVSVAERFARDRDALMALPSMAFDAVSWHTRKSDKYGRVEFGTNHYHAGGRWARRNVLVAARWDSVTLHDPDDDAEIAAYPRAYGTTVSMRDPALVVHQLAARPRAWGESEIRADMPAPVRRWLDSRDPDDLAASLRAISAACRDASFDAVARAAAGLIETHEPERLHAHELTPTARRLDQGERMPDTDQPDLSHYDLFLGDDER</sequence>
<dbReference type="SUPFAM" id="SSF53098">
    <property type="entry name" value="Ribonuclease H-like"/>
    <property type="match status" value="1"/>
</dbReference>
<dbReference type="GO" id="GO:0032196">
    <property type="term" value="P:transposition"/>
    <property type="evidence" value="ECO:0007669"/>
    <property type="project" value="UniProtKB-KW"/>
</dbReference>
<name>A0A2A2ELF1_9BIFI</name>
<dbReference type="Proteomes" id="UP000217986">
    <property type="component" value="Unassembled WGS sequence"/>
</dbReference>
<dbReference type="EMBL" id="MVOG01000004">
    <property type="protein sequence ID" value="PAU70034.1"/>
    <property type="molecule type" value="Genomic_DNA"/>
</dbReference>
<evidence type="ECO:0000256" key="2">
    <source>
        <dbReference type="ARBA" id="ARBA00022578"/>
    </source>
</evidence>
<dbReference type="NCBIfam" id="NF033546">
    <property type="entry name" value="transpos_IS21"/>
    <property type="match status" value="1"/>
</dbReference>
<dbReference type="PANTHER" id="PTHR35004:SF7">
    <property type="entry name" value="INTEGRASE PROTEIN"/>
    <property type="match status" value="1"/>
</dbReference>
<dbReference type="RefSeq" id="WP_095612650.1">
    <property type="nucleotide sequence ID" value="NZ_MVOG01000004.1"/>
</dbReference>
<dbReference type="InterPro" id="IPR036397">
    <property type="entry name" value="RNaseH_sf"/>
</dbReference>
<dbReference type="GO" id="GO:0006310">
    <property type="term" value="P:DNA recombination"/>
    <property type="evidence" value="ECO:0007669"/>
    <property type="project" value="UniProtKB-KW"/>
</dbReference>
<dbReference type="PROSITE" id="PS50994">
    <property type="entry name" value="INTEGRASE"/>
    <property type="match status" value="1"/>
</dbReference>
<evidence type="ECO:0000259" key="6">
    <source>
        <dbReference type="PROSITE" id="PS50531"/>
    </source>
</evidence>